<dbReference type="PANTHER" id="PTHR11086:SF18">
    <property type="entry name" value="DEOXYCYTIDYLATE DEAMINASE"/>
    <property type="match status" value="1"/>
</dbReference>
<sequence>MIQLVRDALSQAEQAAQFSPDAETKVGAVLLDESYQTILSNWNGFIDGHCGTGLPNTRPHKYTYMLHAERKLLFDCARLGHATAGRIMVCTLSPCPECLRAIWQSGVREVFFKERYRRIEDSLSMSDLHVAEKVLEDDLYHWTLNIR</sequence>
<dbReference type="PANTHER" id="PTHR11086">
    <property type="entry name" value="DEOXYCYTIDYLATE DEAMINASE-RELATED"/>
    <property type="match status" value="1"/>
</dbReference>
<dbReference type="EMBL" id="FWZT01000032">
    <property type="protein sequence ID" value="SMF77995.1"/>
    <property type="molecule type" value="Genomic_DNA"/>
</dbReference>
<dbReference type="InterPro" id="IPR015517">
    <property type="entry name" value="dCMP_deaminase-rel"/>
</dbReference>
<keyword evidence="2" id="KW-0479">Metal-binding</keyword>
<gene>
    <name evidence="6" type="ORF">SAMN06296036_13211</name>
</gene>
<name>A0A1Y6CN07_9BACT</name>
<protein>
    <submittedName>
        <fullName evidence="6">Deoxycytidylate deaminase</fullName>
    </submittedName>
</protein>
<accession>A0A1Y6CN07</accession>
<dbReference type="Pfam" id="PF00383">
    <property type="entry name" value="dCMP_cyt_deam_1"/>
    <property type="match status" value="1"/>
</dbReference>
<dbReference type="InterPro" id="IPR016192">
    <property type="entry name" value="APOBEC/CMP_deaminase_Zn-bd"/>
</dbReference>
<dbReference type="PROSITE" id="PS00903">
    <property type="entry name" value="CYT_DCMP_DEAMINASES_1"/>
    <property type="match status" value="1"/>
</dbReference>
<dbReference type="Gene3D" id="3.40.140.10">
    <property type="entry name" value="Cytidine Deaminase, domain 2"/>
    <property type="match status" value="1"/>
</dbReference>
<organism evidence="6 7">
    <name type="scientific">Pseudobacteriovorax antillogorgiicola</name>
    <dbReference type="NCBI Taxonomy" id="1513793"/>
    <lineage>
        <taxon>Bacteria</taxon>
        <taxon>Pseudomonadati</taxon>
        <taxon>Bdellovibrionota</taxon>
        <taxon>Oligoflexia</taxon>
        <taxon>Oligoflexales</taxon>
        <taxon>Pseudobacteriovoracaceae</taxon>
        <taxon>Pseudobacteriovorax</taxon>
    </lineage>
</organism>
<proteinExistence type="inferred from homology"/>
<dbReference type="AlphaFoldDB" id="A0A1Y6CN07"/>
<dbReference type="InterPro" id="IPR016193">
    <property type="entry name" value="Cytidine_deaminase-like"/>
</dbReference>
<dbReference type="GO" id="GO:0004132">
    <property type="term" value="F:dCMP deaminase activity"/>
    <property type="evidence" value="ECO:0007669"/>
    <property type="project" value="TreeGrafter"/>
</dbReference>
<evidence type="ECO:0000313" key="7">
    <source>
        <dbReference type="Proteomes" id="UP000192907"/>
    </source>
</evidence>
<dbReference type="SUPFAM" id="SSF53927">
    <property type="entry name" value="Cytidine deaminase-like"/>
    <property type="match status" value="1"/>
</dbReference>
<dbReference type="GO" id="GO:0008270">
    <property type="term" value="F:zinc ion binding"/>
    <property type="evidence" value="ECO:0007669"/>
    <property type="project" value="InterPro"/>
</dbReference>
<keyword evidence="3" id="KW-0378">Hydrolase</keyword>
<evidence type="ECO:0000256" key="3">
    <source>
        <dbReference type="ARBA" id="ARBA00022801"/>
    </source>
</evidence>
<evidence type="ECO:0000313" key="6">
    <source>
        <dbReference type="EMBL" id="SMF77995.1"/>
    </source>
</evidence>
<dbReference type="PROSITE" id="PS51747">
    <property type="entry name" value="CYT_DCMP_DEAMINASES_2"/>
    <property type="match status" value="1"/>
</dbReference>
<feature type="domain" description="CMP/dCMP-type deaminase" evidence="5">
    <location>
        <begin position="1"/>
        <end position="126"/>
    </location>
</feature>
<keyword evidence="7" id="KW-1185">Reference proteome</keyword>
<keyword evidence="4" id="KW-0862">Zinc</keyword>
<evidence type="ECO:0000259" key="5">
    <source>
        <dbReference type="PROSITE" id="PS51747"/>
    </source>
</evidence>
<dbReference type="STRING" id="1513793.SAMN06296036_13211"/>
<evidence type="ECO:0000256" key="1">
    <source>
        <dbReference type="ARBA" id="ARBA00006576"/>
    </source>
</evidence>
<dbReference type="RefSeq" id="WP_159455700.1">
    <property type="nucleotide sequence ID" value="NZ_FWZT01000032.1"/>
</dbReference>
<comment type="similarity">
    <text evidence="1">Belongs to the cytidine and deoxycytidylate deaminase family.</text>
</comment>
<reference evidence="7" key="1">
    <citation type="submission" date="2017-04" db="EMBL/GenBank/DDBJ databases">
        <authorList>
            <person name="Varghese N."/>
            <person name="Submissions S."/>
        </authorList>
    </citation>
    <scope>NUCLEOTIDE SEQUENCE [LARGE SCALE GENOMIC DNA]</scope>
    <source>
        <strain evidence="7">RKEM611</strain>
    </source>
</reference>
<evidence type="ECO:0000256" key="2">
    <source>
        <dbReference type="ARBA" id="ARBA00022723"/>
    </source>
</evidence>
<dbReference type="Proteomes" id="UP000192907">
    <property type="component" value="Unassembled WGS sequence"/>
</dbReference>
<evidence type="ECO:0000256" key="4">
    <source>
        <dbReference type="ARBA" id="ARBA00022833"/>
    </source>
</evidence>
<dbReference type="GO" id="GO:0005737">
    <property type="term" value="C:cytoplasm"/>
    <property type="evidence" value="ECO:0007669"/>
    <property type="project" value="TreeGrafter"/>
</dbReference>
<dbReference type="InterPro" id="IPR002125">
    <property type="entry name" value="CMP_dCMP_dom"/>
</dbReference>